<protein>
    <recommendedName>
        <fullName evidence="10">Nitrate reductase</fullName>
    </recommendedName>
</protein>
<proteinExistence type="inferred from homology"/>
<feature type="transmembrane region" description="Helical" evidence="7">
    <location>
        <begin position="462"/>
        <end position="485"/>
    </location>
</feature>
<feature type="transmembrane region" description="Helical" evidence="7">
    <location>
        <begin position="491"/>
        <end position="514"/>
    </location>
</feature>
<feature type="transmembrane region" description="Helical" evidence="7">
    <location>
        <begin position="411"/>
        <end position="434"/>
    </location>
</feature>
<evidence type="ECO:0000256" key="3">
    <source>
        <dbReference type="ARBA" id="ARBA00022692"/>
    </source>
</evidence>
<feature type="region of interest" description="Disordered" evidence="6">
    <location>
        <begin position="526"/>
        <end position="546"/>
    </location>
</feature>
<sequence>MIMGNPLAARSGHASAATKPAHCSSCSFSCRPSVASRRPAPGLLLQPLHTPGRATPLAAPLRAGLGIFDDPIVARPPANPDPDLFNEDFSPTTSDKRTFDTTDYATFWITLVISITTYYLAASLVDLGMSWWQGILTVFFGNLITLVPMVLNAHPGTKYGVPFPVLARASFGILGANLPSLSRAIVACGWFGIQTWIGGSSIYQMLMAVTAGAVAGPVVGWLGISLPELACFLAFWAAQVWIVLRGMESIRILEKYSAPILIGLSMALMGWAVTSAGGFGPMLSTPSQFGPGMPKVMGQALGLPAFMALFTFLGLAVTSATVVIYGEPIIDPVQLLGRMEGVLPICISLFGLMWATLTTNIAANVVAPANAFVNCAPKFISFEAGGLITAVLGLMMMPWKLVSSTHGFVNTWLIGYSALLGPVIGIVMSDYFLVRNRNLDIDSLYSSGPKSMYWYKDGWNTAALWAIFIGVLPTLPGFLATIGVLSGLPPIFAQLYDCAWFVGVAVSSAVYCLLMRGAPGAFGSRGSQETGPGLGPAGGSPAPAAA</sequence>
<dbReference type="GO" id="GO:0015205">
    <property type="term" value="F:nucleobase transmembrane transporter activity"/>
    <property type="evidence" value="ECO:0007669"/>
    <property type="project" value="TreeGrafter"/>
</dbReference>
<reference evidence="8 9" key="1">
    <citation type="journal article" date="2023" name="Commun. Biol.">
        <title>Reorganization of the ancestral sex-determining regions during the evolution of trioecy in Pleodorina starrii.</title>
        <authorList>
            <person name="Takahashi K."/>
            <person name="Suzuki S."/>
            <person name="Kawai-Toyooka H."/>
            <person name="Yamamoto K."/>
            <person name="Hamaji T."/>
            <person name="Ootsuki R."/>
            <person name="Yamaguchi H."/>
            <person name="Kawachi M."/>
            <person name="Higashiyama T."/>
            <person name="Nozaki H."/>
        </authorList>
    </citation>
    <scope>NUCLEOTIDE SEQUENCE [LARGE SCALE GENOMIC DNA]</scope>
    <source>
        <strain evidence="8 9">NIES-4479</strain>
    </source>
</reference>
<dbReference type="Gene3D" id="1.10.4160.10">
    <property type="entry name" value="Hydantoin permease"/>
    <property type="match status" value="2"/>
</dbReference>
<feature type="transmembrane region" description="Helical" evidence="7">
    <location>
        <begin position="229"/>
        <end position="247"/>
    </location>
</feature>
<organism evidence="8 9">
    <name type="scientific">Pleodorina starrii</name>
    <dbReference type="NCBI Taxonomy" id="330485"/>
    <lineage>
        <taxon>Eukaryota</taxon>
        <taxon>Viridiplantae</taxon>
        <taxon>Chlorophyta</taxon>
        <taxon>core chlorophytes</taxon>
        <taxon>Chlorophyceae</taxon>
        <taxon>CS clade</taxon>
        <taxon>Chlamydomonadales</taxon>
        <taxon>Volvocaceae</taxon>
        <taxon>Pleodorina</taxon>
    </lineage>
</organism>
<dbReference type="Proteomes" id="UP001165080">
    <property type="component" value="Unassembled WGS sequence"/>
</dbReference>
<comment type="similarity">
    <text evidence="2">Belongs to the purine-cytosine permease (2.A.39) family.</text>
</comment>
<feature type="transmembrane region" description="Helical" evidence="7">
    <location>
        <begin position="131"/>
        <end position="151"/>
    </location>
</feature>
<dbReference type="GO" id="GO:0005886">
    <property type="term" value="C:plasma membrane"/>
    <property type="evidence" value="ECO:0007669"/>
    <property type="project" value="TreeGrafter"/>
</dbReference>
<feature type="transmembrane region" description="Helical" evidence="7">
    <location>
        <begin position="104"/>
        <end position="125"/>
    </location>
</feature>
<comment type="caution">
    <text evidence="8">The sequence shown here is derived from an EMBL/GenBank/DDBJ whole genome shotgun (WGS) entry which is preliminary data.</text>
</comment>
<feature type="transmembrane region" description="Helical" evidence="7">
    <location>
        <begin position="379"/>
        <end position="399"/>
    </location>
</feature>
<dbReference type="PANTHER" id="PTHR30618:SF0">
    <property type="entry name" value="PURINE-URACIL PERMEASE NCS1"/>
    <property type="match status" value="1"/>
</dbReference>
<evidence type="ECO:0000256" key="2">
    <source>
        <dbReference type="ARBA" id="ARBA00008974"/>
    </source>
</evidence>
<keyword evidence="5 7" id="KW-0472">Membrane</keyword>
<evidence type="ECO:0000313" key="9">
    <source>
        <dbReference type="Proteomes" id="UP001165080"/>
    </source>
</evidence>
<evidence type="ECO:0000256" key="6">
    <source>
        <dbReference type="SAM" id="MobiDB-lite"/>
    </source>
</evidence>
<evidence type="ECO:0000256" key="5">
    <source>
        <dbReference type="ARBA" id="ARBA00023136"/>
    </source>
</evidence>
<feature type="transmembrane region" description="Helical" evidence="7">
    <location>
        <begin position="202"/>
        <end position="222"/>
    </location>
</feature>
<evidence type="ECO:0008006" key="10">
    <source>
        <dbReference type="Google" id="ProtNLM"/>
    </source>
</evidence>
<dbReference type="CDD" id="cd11485">
    <property type="entry name" value="SLC-NCS1sbd_YbbW-like"/>
    <property type="match status" value="1"/>
</dbReference>
<feature type="transmembrane region" description="Helical" evidence="7">
    <location>
        <begin position="259"/>
        <end position="279"/>
    </location>
</feature>
<gene>
    <name evidence="8" type="primary">PLEST003027</name>
    <name evidence="8" type="ORF">PLESTB_001063900</name>
</gene>
<feature type="transmembrane region" description="Helical" evidence="7">
    <location>
        <begin position="300"/>
        <end position="322"/>
    </location>
</feature>
<name>A0A9W6BPL0_9CHLO</name>
<dbReference type="PANTHER" id="PTHR30618">
    <property type="entry name" value="NCS1 FAMILY PURINE/PYRIMIDINE TRANSPORTER"/>
    <property type="match status" value="1"/>
</dbReference>
<evidence type="ECO:0000256" key="4">
    <source>
        <dbReference type="ARBA" id="ARBA00022989"/>
    </source>
</evidence>
<dbReference type="InterPro" id="IPR001248">
    <property type="entry name" value="Pur-cyt_permease"/>
</dbReference>
<keyword evidence="4 7" id="KW-1133">Transmembrane helix</keyword>
<keyword evidence="3 7" id="KW-0812">Transmembrane</keyword>
<dbReference type="EMBL" id="BRXU01000014">
    <property type="protein sequence ID" value="GLC56096.1"/>
    <property type="molecule type" value="Genomic_DNA"/>
</dbReference>
<evidence type="ECO:0000256" key="7">
    <source>
        <dbReference type="SAM" id="Phobius"/>
    </source>
</evidence>
<dbReference type="AlphaFoldDB" id="A0A9W6BPL0"/>
<evidence type="ECO:0000313" key="8">
    <source>
        <dbReference type="EMBL" id="GLC56096.1"/>
    </source>
</evidence>
<keyword evidence="9" id="KW-1185">Reference proteome</keyword>
<dbReference type="InterPro" id="IPR045225">
    <property type="entry name" value="Uracil/uridine/allantoin_perm"/>
</dbReference>
<dbReference type="Pfam" id="PF02133">
    <property type="entry name" value="Transp_cyt_pur"/>
    <property type="match status" value="2"/>
</dbReference>
<feature type="transmembrane region" description="Helical" evidence="7">
    <location>
        <begin position="171"/>
        <end position="196"/>
    </location>
</feature>
<feature type="transmembrane region" description="Helical" evidence="7">
    <location>
        <begin position="342"/>
        <end position="367"/>
    </location>
</feature>
<evidence type="ECO:0000256" key="1">
    <source>
        <dbReference type="ARBA" id="ARBA00004141"/>
    </source>
</evidence>
<comment type="subcellular location">
    <subcellularLocation>
        <location evidence="1">Membrane</location>
        <topology evidence="1">Multi-pass membrane protein</topology>
    </subcellularLocation>
</comment>
<accession>A0A9W6BPL0</accession>